<dbReference type="AlphaFoldDB" id="A0AA36J012"/>
<name>A0AA36J012_9DINO</name>
<evidence type="ECO:0000259" key="2">
    <source>
        <dbReference type="PROSITE" id="PS51286"/>
    </source>
</evidence>
<feature type="domain" description="RAP" evidence="2">
    <location>
        <begin position="477"/>
        <end position="538"/>
    </location>
</feature>
<dbReference type="Proteomes" id="UP001178507">
    <property type="component" value="Unassembled WGS sequence"/>
</dbReference>
<evidence type="ECO:0000313" key="3">
    <source>
        <dbReference type="EMBL" id="CAJ1396644.1"/>
    </source>
</evidence>
<feature type="compositionally biased region" description="Pro residues" evidence="1">
    <location>
        <begin position="598"/>
        <end position="614"/>
    </location>
</feature>
<feature type="compositionally biased region" description="Low complexity" evidence="1">
    <location>
        <begin position="580"/>
        <end position="597"/>
    </location>
</feature>
<comment type="caution">
    <text evidence="3">The sequence shown here is derived from an EMBL/GenBank/DDBJ whole genome shotgun (WGS) entry which is preliminary data.</text>
</comment>
<keyword evidence="4" id="KW-1185">Reference proteome</keyword>
<reference evidence="3" key="1">
    <citation type="submission" date="2023-08" db="EMBL/GenBank/DDBJ databases">
        <authorList>
            <person name="Chen Y."/>
            <person name="Shah S."/>
            <person name="Dougan E. K."/>
            <person name="Thang M."/>
            <person name="Chan C."/>
        </authorList>
    </citation>
    <scope>NUCLEOTIDE SEQUENCE</scope>
</reference>
<gene>
    <name evidence="3" type="ORF">EVOR1521_LOCUS20839</name>
</gene>
<dbReference type="PROSITE" id="PS51286">
    <property type="entry name" value="RAP"/>
    <property type="match status" value="1"/>
</dbReference>
<proteinExistence type="predicted"/>
<feature type="compositionally biased region" description="Basic and acidic residues" evidence="1">
    <location>
        <begin position="548"/>
        <end position="557"/>
    </location>
</feature>
<feature type="region of interest" description="Disordered" evidence="1">
    <location>
        <begin position="545"/>
        <end position="614"/>
    </location>
</feature>
<dbReference type="EMBL" id="CAUJNA010003239">
    <property type="protein sequence ID" value="CAJ1396644.1"/>
    <property type="molecule type" value="Genomic_DNA"/>
</dbReference>
<evidence type="ECO:0000256" key="1">
    <source>
        <dbReference type="SAM" id="MobiDB-lite"/>
    </source>
</evidence>
<evidence type="ECO:0000313" key="4">
    <source>
        <dbReference type="Proteomes" id="UP001178507"/>
    </source>
</evidence>
<dbReference type="InterPro" id="IPR013584">
    <property type="entry name" value="RAP"/>
</dbReference>
<accession>A0AA36J012</accession>
<dbReference type="SMART" id="SM00952">
    <property type="entry name" value="RAP"/>
    <property type="match status" value="1"/>
</dbReference>
<organism evidence="3 4">
    <name type="scientific">Effrenium voratum</name>
    <dbReference type="NCBI Taxonomy" id="2562239"/>
    <lineage>
        <taxon>Eukaryota</taxon>
        <taxon>Sar</taxon>
        <taxon>Alveolata</taxon>
        <taxon>Dinophyceae</taxon>
        <taxon>Suessiales</taxon>
        <taxon>Symbiodiniaceae</taxon>
        <taxon>Effrenium</taxon>
    </lineage>
</organism>
<protein>
    <recommendedName>
        <fullName evidence="2">RAP domain-containing protein</fullName>
    </recommendedName>
</protein>
<sequence length="614" mass="66106">MGQGGSLFSGSTCLAQFGPGLVLVDLDSAVPARGVAPLAAQLRWLRLAQHFDPARDPCEPAQALAMQDFFGRVPRWRLRLAGLRFGLVAGHLLRSEVEAALTGVAVALCTSEEPTSTRCDLVLVEPHEAPIKFVAYAFVHCFDFKAGEVVVYSPCTAQQLESVDLVLRGEVAWEPNSTRNLKLGDGRPSPLQPYSAPWLLEGMGVGSRVVTTKGNLKRSRRETEKSGDMELSSRFVGLKDAALDPVEQQLVASSELLRLLATAGLLASALAKATSEKVATVLKQSDSGRKLPAWVIARCIAGLAVAVPAKYVMQALALLARAAAARIVELLPEERAQIFWSLSLQGCYEAIFDSVMEQTPWTQWAPKPQEELLAGEKTVEPNAKLVALWQVHLADLALRLEGGSQRHGLSNSQRKHVHEAATIMQQMRQEVCPEAPAITTALGAMGIEYAVNATTPEGLPMGIRVPSMNPRGSAPAVSIEVDQPGDFLLDIDSGCAHRFPPTSLRRRLLCKLGYSVVVLPWYEVSGCDQEQLQALLKARLAVVPPSPRFRDSSERSGPRTRQAVPEPQATGGRRLTPDTGGSPPGSAEASSSELSGFPPMPAPFRMRPPPGLMG</sequence>